<feature type="region of interest" description="Disordered" evidence="1">
    <location>
        <begin position="110"/>
        <end position="175"/>
    </location>
</feature>
<keyword evidence="3" id="KW-1185">Reference proteome</keyword>
<dbReference type="AlphaFoldDB" id="A0A4U6W611"/>
<feature type="compositionally biased region" description="Basic residues" evidence="1">
    <location>
        <begin position="210"/>
        <end position="224"/>
    </location>
</feature>
<feature type="region of interest" description="Disordered" evidence="1">
    <location>
        <begin position="200"/>
        <end position="224"/>
    </location>
</feature>
<feature type="compositionally biased region" description="Basic residues" evidence="1">
    <location>
        <begin position="316"/>
        <end position="325"/>
    </location>
</feature>
<dbReference type="EMBL" id="CM016552">
    <property type="protein sequence ID" value="TKW37612.1"/>
    <property type="molecule type" value="Genomic_DNA"/>
</dbReference>
<dbReference type="Gramene" id="TKW37612">
    <property type="protein sequence ID" value="TKW37612"/>
    <property type="gene ID" value="SEVIR_1G059700v2"/>
</dbReference>
<organism evidence="2 3">
    <name type="scientific">Setaria viridis</name>
    <name type="common">Green bristlegrass</name>
    <name type="synonym">Setaria italica subsp. viridis</name>
    <dbReference type="NCBI Taxonomy" id="4556"/>
    <lineage>
        <taxon>Eukaryota</taxon>
        <taxon>Viridiplantae</taxon>
        <taxon>Streptophyta</taxon>
        <taxon>Embryophyta</taxon>
        <taxon>Tracheophyta</taxon>
        <taxon>Spermatophyta</taxon>
        <taxon>Magnoliopsida</taxon>
        <taxon>Liliopsida</taxon>
        <taxon>Poales</taxon>
        <taxon>Poaceae</taxon>
        <taxon>PACMAD clade</taxon>
        <taxon>Panicoideae</taxon>
        <taxon>Panicodae</taxon>
        <taxon>Paniceae</taxon>
        <taxon>Cenchrinae</taxon>
        <taxon>Setaria</taxon>
    </lineage>
</organism>
<gene>
    <name evidence="2" type="ORF">SEVIR_1G059700v2</name>
</gene>
<dbReference type="Proteomes" id="UP000298652">
    <property type="component" value="Chromosome 1"/>
</dbReference>
<name>A0A4U6W611_SETVI</name>
<evidence type="ECO:0000256" key="1">
    <source>
        <dbReference type="SAM" id="MobiDB-lite"/>
    </source>
</evidence>
<proteinExistence type="predicted"/>
<sequence length="423" mass="46296">MTTAGCGGHRGRRRWRGYAMQPLAGSELGTLNAALELLGVIRTGAATARPRSPCPASTNLGAVRLRQCPRRGRRHRVDDAPCWLCHRWAAILAGAAILGGAAAAHVVEGNPWDASRGEGGDRRRGPRRLGTLQRPRRSRPPKPDPTSDIGPGVRLPATSGDDHAAEDSTASSPARSRWFETCSSFPGRSFRRLPPSRWWKPSRRLGLTPRRGRRAGRRERKRKTKRALDVFPFRTAGEKPRRTLSLRFIDEMRAPSRHRVQVPGCQYGHRDREAGSGAGAAPQDSVTGRREVTAVCFEAGTRAEYLLTSNRRDRWRGHGRYRRQGPRVSSYPGPQRRKSPAGAVQVAGDLVQRDRRDHAVAVSARGPRILAAGSAAPSAAFCFVSSKGTAESSVLVDVVTTATWEHTGGAIHSSRWTYGFGSW</sequence>
<accession>A0A4U6W611</accession>
<evidence type="ECO:0000313" key="2">
    <source>
        <dbReference type="EMBL" id="TKW37612.1"/>
    </source>
</evidence>
<protein>
    <submittedName>
        <fullName evidence="2">Uncharacterized protein</fullName>
    </submittedName>
</protein>
<feature type="region of interest" description="Disordered" evidence="1">
    <location>
        <begin position="316"/>
        <end position="343"/>
    </location>
</feature>
<reference evidence="2" key="1">
    <citation type="submission" date="2019-03" db="EMBL/GenBank/DDBJ databases">
        <title>WGS assembly of Setaria viridis.</title>
        <authorList>
            <person name="Huang P."/>
            <person name="Jenkins J."/>
            <person name="Grimwood J."/>
            <person name="Barry K."/>
            <person name="Healey A."/>
            <person name="Mamidi S."/>
            <person name="Sreedasyam A."/>
            <person name="Shu S."/>
            <person name="Feldman M."/>
            <person name="Wu J."/>
            <person name="Yu Y."/>
            <person name="Chen C."/>
            <person name="Johnson J."/>
            <person name="Rokhsar D."/>
            <person name="Baxter I."/>
            <person name="Schmutz J."/>
            <person name="Brutnell T."/>
            <person name="Kellogg E."/>
        </authorList>
    </citation>
    <scope>NUCLEOTIDE SEQUENCE [LARGE SCALE GENOMIC DNA]</scope>
</reference>
<evidence type="ECO:0000313" key="3">
    <source>
        <dbReference type="Proteomes" id="UP000298652"/>
    </source>
</evidence>